<dbReference type="KEGG" id="soy:115890655"/>
<feature type="signal peptide" evidence="1">
    <location>
        <begin position="1"/>
        <end position="18"/>
    </location>
</feature>
<accession>A0A6J2YRV7</accession>
<evidence type="ECO:0000313" key="2">
    <source>
        <dbReference type="Proteomes" id="UP000504635"/>
    </source>
</evidence>
<keyword evidence="2" id="KW-1185">Reference proteome</keyword>
<reference evidence="3" key="1">
    <citation type="submission" date="2025-08" db="UniProtKB">
        <authorList>
            <consortium name="RefSeq"/>
        </authorList>
    </citation>
    <scope>IDENTIFICATION</scope>
    <source>
        <tissue evidence="3">Gonads</tissue>
    </source>
</reference>
<name>A0A6J2YRV7_SITOR</name>
<evidence type="ECO:0000313" key="3">
    <source>
        <dbReference type="RefSeq" id="XP_030766813.1"/>
    </source>
</evidence>
<protein>
    <submittedName>
        <fullName evidence="3">Uncharacterized protein LOC115890655</fullName>
    </submittedName>
</protein>
<gene>
    <name evidence="3" type="primary">LOC115890655</name>
</gene>
<dbReference type="RefSeq" id="XP_030766813.1">
    <property type="nucleotide sequence ID" value="XM_030910953.1"/>
</dbReference>
<dbReference type="GeneID" id="115890655"/>
<feature type="chain" id="PRO_5026682354" evidence="1">
    <location>
        <begin position="19"/>
        <end position="125"/>
    </location>
</feature>
<organism evidence="2 3">
    <name type="scientific">Sitophilus oryzae</name>
    <name type="common">Rice weevil</name>
    <name type="synonym">Curculio oryzae</name>
    <dbReference type="NCBI Taxonomy" id="7048"/>
    <lineage>
        <taxon>Eukaryota</taxon>
        <taxon>Metazoa</taxon>
        <taxon>Ecdysozoa</taxon>
        <taxon>Arthropoda</taxon>
        <taxon>Hexapoda</taxon>
        <taxon>Insecta</taxon>
        <taxon>Pterygota</taxon>
        <taxon>Neoptera</taxon>
        <taxon>Endopterygota</taxon>
        <taxon>Coleoptera</taxon>
        <taxon>Polyphaga</taxon>
        <taxon>Cucujiformia</taxon>
        <taxon>Curculionidae</taxon>
        <taxon>Dryophthorinae</taxon>
        <taxon>Sitophilus</taxon>
    </lineage>
</organism>
<dbReference type="InParanoid" id="A0A6J2YRV7"/>
<sequence>MKYLLFFLYTLLPTYVLLKPTEEISTLNSEDSVESRAGIVDVLNPANLFNSSNDNKDNSILKPLQSLTQINNMGDTLKDTKIFFASIQGLVMPGNVATAGISNFFKYFEGIQNIPNVNIFNQNKT</sequence>
<dbReference type="Proteomes" id="UP000504635">
    <property type="component" value="Unplaced"/>
</dbReference>
<evidence type="ECO:0000256" key="1">
    <source>
        <dbReference type="SAM" id="SignalP"/>
    </source>
</evidence>
<proteinExistence type="predicted"/>
<dbReference type="AlphaFoldDB" id="A0A6J2YRV7"/>
<keyword evidence="1" id="KW-0732">Signal</keyword>